<keyword evidence="3" id="KW-0238">DNA-binding</keyword>
<evidence type="ECO:0000256" key="4">
    <source>
        <dbReference type="ARBA" id="ARBA00023163"/>
    </source>
</evidence>
<gene>
    <name evidence="6" type="ORF">AX760_05410</name>
</gene>
<keyword evidence="4" id="KW-0804">Transcription</keyword>
<dbReference type="PANTHER" id="PTHR30579">
    <property type="entry name" value="TRANSCRIPTIONAL REGULATOR"/>
    <property type="match status" value="1"/>
</dbReference>
<dbReference type="SUPFAM" id="SSF46785">
    <property type="entry name" value="Winged helix' DNA-binding domain"/>
    <property type="match status" value="1"/>
</dbReference>
<accession>A0A657LQ69</accession>
<dbReference type="EMBL" id="LSRP01000107">
    <property type="protein sequence ID" value="OJF93439.1"/>
    <property type="molecule type" value="Genomic_DNA"/>
</dbReference>
<dbReference type="InterPro" id="IPR050176">
    <property type="entry name" value="LTTR"/>
</dbReference>
<dbReference type="PROSITE" id="PS50931">
    <property type="entry name" value="HTH_LYSR"/>
    <property type="match status" value="1"/>
</dbReference>
<evidence type="ECO:0000256" key="3">
    <source>
        <dbReference type="ARBA" id="ARBA00023125"/>
    </source>
</evidence>
<proteinExistence type="inferred from homology"/>
<feature type="domain" description="HTH lysR-type" evidence="5">
    <location>
        <begin position="4"/>
        <end position="61"/>
    </location>
</feature>
<dbReference type="AlphaFoldDB" id="A0A657LQ69"/>
<dbReference type="Gene3D" id="1.10.10.10">
    <property type="entry name" value="Winged helix-like DNA-binding domain superfamily/Winged helix DNA-binding domain"/>
    <property type="match status" value="1"/>
</dbReference>
<organism evidence="6 7">
    <name type="scientific">Pararhizobium antarcticum</name>
    <dbReference type="NCBI Taxonomy" id="1798805"/>
    <lineage>
        <taxon>Bacteria</taxon>
        <taxon>Pseudomonadati</taxon>
        <taxon>Pseudomonadota</taxon>
        <taxon>Alphaproteobacteria</taxon>
        <taxon>Hyphomicrobiales</taxon>
        <taxon>Rhizobiaceae</taxon>
        <taxon>Rhizobium/Agrobacterium group</taxon>
        <taxon>Pararhizobium</taxon>
    </lineage>
</organism>
<dbReference type="Proteomes" id="UP000182661">
    <property type="component" value="Unassembled WGS sequence"/>
</dbReference>
<dbReference type="GO" id="GO:0003677">
    <property type="term" value="F:DNA binding"/>
    <property type="evidence" value="ECO:0007669"/>
    <property type="project" value="UniProtKB-KW"/>
</dbReference>
<reference evidence="6 7" key="1">
    <citation type="submission" date="2016-02" db="EMBL/GenBank/DDBJ databases">
        <title>Genome sequencing of a beta-galactosidase producing bacteria Rhizobium sp. 59.</title>
        <authorList>
            <person name="Wang D."/>
            <person name="Kot W."/>
            <person name="Qin Y."/>
            <person name="Hansen L."/>
            <person name="Naqvi K."/>
            <person name="Rensing C."/>
        </authorList>
    </citation>
    <scope>NUCLEOTIDE SEQUENCE [LARGE SCALE GENOMIC DNA]</scope>
    <source>
        <strain evidence="6 7">59</strain>
    </source>
</reference>
<dbReference type="OrthoDB" id="9796526at2"/>
<keyword evidence="2" id="KW-0805">Transcription regulation</keyword>
<evidence type="ECO:0000259" key="5">
    <source>
        <dbReference type="PROSITE" id="PS50931"/>
    </source>
</evidence>
<name>A0A657LQ69_9HYPH</name>
<evidence type="ECO:0000256" key="1">
    <source>
        <dbReference type="ARBA" id="ARBA00009437"/>
    </source>
</evidence>
<protein>
    <submittedName>
        <fullName evidence="6">LysR family transcriptional regulator</fullName>
    </submittedName>
</protein>
<evidence type="ECO:0000313" key="7">
    <source>
        <dbReference type="Proteomes" id="UP000182661"/>
    </source>
</evidence>
<comment type="caution">
    <text evidence="6">The sequence shown here is derived from an EMBL/GenBank/DDBJ whole genome shotgun (WGS) entry which is preliminary data.</text>
</comment>
<dbReference type="GO" id="GO:0003700">
    <property type="term" value="F:DNA-binding transcription factor activity"/>
    <property type="evidence" value="ECO:0007669"/>
    <property type="project" value="InterPro"/>
</dbReference>
<keyword evidence="7" id="KW-1185">Reference proteome</keyword>
<dbReference type="InterPro" id="IPR036390">
    <property type="entry name" value="WH_DNA-bd_sf"/>
</dbReference>
<comment type="similarity">
    <text evidence="1">Belongs to the LysR transcriptional regulatory family.</text>
</comment>
<dbReference type="Pfam" id="PF00126">
    <property type="entry name" value="HTH_1"/>
    <property type="match status" value="1"/>
</dbReference>
<evidence type="ECO:0000313" key="6">
    <source>
        <dbReference type="EMBL" id="OJF93439.1"/>
    </source>
</evidence>
<dbReference type="InterPro" id="IPR000847">
    <property type="entry name" value="LysR_HTH_N"/>
</dbReference>
<dbReference type="PANTHER" id="PTHR30579:SF3">
    <property type="entry name" value="TRANSCRIPTIONAL REGULATORY PROTEIN"/>
    <property type="match status" value="1"/>
</dbReference>
<dbReference type="InterPro" id="IPR036388">
    <property type="entry name" value="WH-like_DNA-bd_sf"/>
</dbReference>
<sequence length="302" mass="33597">MNEVDWDDLKLFFQVASEGGLAGAAAVAGLSAPTIGRRMLALERTMGRSLFMRSQQGYRLAPDGEVLLLHVETLRKTVSDITRWHGDAFTLPIVSIGGDIWLGGFVAERAMELRGKTDGFRLCCKRLLPDDNLTFRHGMIAMFYEQPQSGNFAVSKSVTMAYCVYRAEDERWNTDLPWISIGTEVAASSAEKWVFRNHEQDIHSWTNAPELLPKLIAAGAGRGVLPIFLGDTLPGLIRDGEPIAELTHPVWLTVNDDDRQRPEVRLTLDRLTDLLRRNAALFSGQEAKTARQPIALTAVPRL</sequence>
<evidence type="ECO:0000256" key="2">
    <source>
        <dbReference type="ARBA" id="ARBA00023015"/>
    </source>
</evidence>
<dbReference type="RefSeq" id="WP_071834576.1">
    <property type="nucleotide sequence ID" value="NZ_LSRP01000107.1"/>
</dbReference>